<dbReference type="InterPro" id="IPR036291">
    <property type="entry name" value="NAD(P)-bd_dom_sf"/>
</dbReference>
<dbReference type="OrthoDB" id="9802561at2"/>
<comment type="similarity">
    <text evidence="4">Belongs to the IspD/TarI cytidylyltransferase family. IspD subfamily.</text>
</comment>
<keyword evidence="4" id="KW-0414">Isoprene biosynthesis</keyword>
<evidence type="ECO:0000256" key="2">
    <source>
        <dbReference type="ARBA" id="ARBA00022679"/>
    </source>
</evidence>
<dbReference type="CDD" id="cd05233">
    <property type="entry name" value="SDR_c"/>
    <property type="match status" value="1"/>
</dbReference>
<proteinExistence type="inferred from homology"/>
<dbReference type="GO" id="GO:0050518">
    <property type="term" value="F:2-C-methyl-D-erythritol 4-phosphate cytidylyltransferase activity"/>
    <property type="evidence" value="ECO:0007669"/>
    <property type="project" value="UniProtKB-UniRule"/>
</dbReference>
<dbReference type="HAMAP" id="MF_00108">
    <property type="entry name" value="IspD"/>
    <property type="match status" value="1"/>
</dbReference>
<dbReference type="InterPro" id="IPR034683">
    <property type="entry name" value="IspD/TarI"/>
</dbReference>
<feature type="site" description="Transition state stabilizer" evidence="4">
    <location>
        <position position="19"/>
    </location>
</feature>
<dbReference type="CDD" id="cd02516">
    <property type="entry name" value="CDP-ME_synthetase"/>
    <property type="match status" value="1"/>
</dbReference>
<dbReference type="InterPro" id="IPR012115">
    <property type="entry name" value="CDP-ribitol_syn"/>
</dbReference>
<dbReference type="PANTHER" id="PTHR32125">
    <property type="entry name" value="2-C-METHYL-D-ERYTHRITOL 4-PHOSPHATE CYTIDYLYLTRANSFERASE, CHLOROPLASTIC"/>
    <property type="match status" value="1"/>
</dbReference>
<keyword evidence="2 4" id="KW-0808">Transferase</keyword>
<organism evidence="6 7">
    <name type="scientific">Microbacterium mangrovi</name>
    <dbReference type="NCBI Taxonomy" id="1348253"/>
    <lineage>
        <taxon>Bacteria</taxon>
        <taxon>Bacillati</taxon>
        <taxon>Actinomycetota</taxon>
        <taxon>Actinomycetes</taxon>
        <taxon>Micrococcales</taxon>
        <taxon>Microbacteriaceae</taxon>
        <taxon>Microbacterium</taxon>
    </lineage>
</organism>
<evidence type="ECO:0000256" key="4">
    <source>
        <dbReference type="HAMAP-Rule" id="MF_00108"/>
    </source>
</evidence>
<comment type="pathway">
    <text evidence="4">Isoprenoid biosynthesis; isopentenyl diphosphate biosynthesis via DXP pathway; isopentenyl diphosphate from 1-deoxy-D-xylulose 5-phosphate: step 2/6.</text>
</comment>
<dbReference type="Pfam" id="PF01128">
    <property type="entry name" value="IspD"/>
    <property type="match status" value="1"/>
</dbReference>
<dbReference type="InterPro" id="IPR050088">
    <property type="entry name" value="IspD/TarI_cytidylyltransf_bact"/>
</dbReference>
<dbReference type="PROSITE" id="PS00061">
    <property type="entry name" value="ADH_SHORT"/>
    <property type="match status" value="1"/>
</dbReference>
<dbReference type="EMBL" id="JTDK01000002">
    <property type="protein sequence ID" value="KHK99465.1"/>
    <property type="molecule type" value="Genomic_DNA"/>
</dbReference>
<comment type="function">
    <text evidence="4">Catalyzes the formation of 4-diphosphocytidyl-2-C-methyl-D-erythritol from CTP and 2-C-methyl-D-erythritol 4-phosphate (MEP).</text>
</comment>
<evidence type="ECO:0000256" key="3">
    <source>
        <dbReference type="ARBA" id="ARBA00022695"/>
    </source>
</evidence>
<name>A0A0B2A8N1_9MICO</name>
<feature type="site" description="Positions MEP for the nucleophilic attack" evidence="4">
    <location>
        <position position="158"/>
    </location>
</feature>
<accession>A0A0B2A8N1</accession>
<feature type="site" description="Positions MEP for the nucleophilic attack" evidence="4">
    <location>
        <position position="217"/>
    </location>
</feature>
<evidence type="ECO:0000256" key="5">
    <source>
        <dbReference type="RuleBase" id="RU000363"/>
    </source>
</evidence>
<dbReference type="PANTHER" id="PTHR32125:SF4">
    <property type="entry name" value="2-C-METHYL-D-ERYTHRITOL 4-PHOSPHATE CYTIDYLYLTRANSFERASE, CHLOROPLASTIC"/>
    <property type="match status" value="1"/>
</dbReference>
<dbReference type="InterPro" id="IPR029044">
    <property type="entry name" value="Nucleotide-diphossugar_trans"/>
</dbReference>
<dbReference type="PRINTS" id="PR00080">
    <property type="entry name" value="SDRFAMILY"/>
</dbReference>
<dbReference type="GO" id="GO:0019288">
    <property type="term" value="P:isopentenyl diphosphate biosynthetic process, methylerythritol 4-phosphate pathway"/>
    <property type="evidence" value="ECO:0007669"/>
    <property type="project" value="UniProtKB-UniRule"/>
</dbReference>
<dbReference type="InterPro" id="IPR020904">
    <property type="entry name" value="Sc_DH/Rdtase_CS"/>
</dbReference>
<keyword evidence="3 4" id="KW-0548">Nucleotidyltransferase</keyword>
<dbReference type="InterPro" id="IPR001228">
    <property type="entry name" value="IspD"/>
</dbReference>
<keyword evidence="7" id="KW-1185">Reference proteome</keyword>
<dbReference type="SUPFAM" id="SSF53448">
    <property type="entry name" value="Nucleotide-diphospho-sugar transferases"/>
    <property type="match status" value="1"/>
</dbReference>
<feature type="site" description="Transition state stabilizer" evidence="4">
    <location>
        <position position="26"/>
    </location>
</feature>
<comment type="caution">
    <text evidence="6">The sequence shown here is derived from an EMBL/GenBank/DDBJ whole genome shotgun (WGS) entry which is preliminary data.</text>
</comment>
<comment type="similarity">
    <text evidence="1 5">Belongs to the short-chain dehydrogenases/reductases (SDR) family.</text>
</comment>
<dbReference type="SUPFAM" id="SSF51735">
    <property type="entry name" value="NAD(P)-binding Rossmann-fold domains"/>
    <property type="match status" value="1"/>
</dbReference>
<dbReference type="PRINTS" id="PR00081">
    <property type="entry name" value="GDHRDH"/>
</dbReference>
<evidence type="ECO:0000313" key="7">
    <source>
        <dbReference type="Proteomes" id="UP000031030"/>
    </source>
</evidence>
<dbReference type="Pfam" id="PF00106">
    <property type="entry name" value="adh_short"/>
    <property type="match status" value="1"/>
</dbReference>
<evidence type="ECO:0000313" key="6">
    <source>
        <dbReference type="EMBL" id="KHK99465.1"/>
    </source>
</evidence>
<dbReference type="RefSeq" id="WP_039395236.1">
    <property type="nucleotide sequence ID" value="NZ_JTDK01000002.1"/>
</dbReference>
<comment type="catalytic activity">
    <reaction evidence="4">
        <text>2-C-methyl-D-erythritol 4-phosphate + CTP + H(+) = 4-CDP-2-C-methyl-D-erythritol + diphosphate</text>
        <dbReference type="Rhea" id="RHEA:13429"/>
        <dbReference type="ChEBI" id="CHEBI:15378"/>
        <dbReference type="ChEBI" id="CHEBI:33019"/>
        <dbReference type="ChEBI" id="CHEBI:37563"/>
        <dbReference type="ChEBI" id="CHEBI:57823"/>
        <dbReference type="ChEBI" id="CHEBI:58262"/>
        <dbReference type="EC" id="2.7.7.60"/>
    </reaction>
</comment>
<reference evidence="6 7" key="1">
    <citation type="submission" date="2014-11" db="EMBL/GenBank/DDBJ databases">
        <title>Genome sequence of Microbacterium mangrovi MUSC 115(T).</title>
        <authorList>
            <person name="Lee L.-H."/>
        </authorList>
    </citation>
    <scope>NUCLEOTIDE SEQUENCE [LARGE SCALE GENOMIC DNA]</scope>
    <source>
        <strain evidence="6 7">MUSC 115</strain>
    </source>
</reference>
<sequence length="467" mass="50238">MSTETKTVAVVLAGGIGVRVGLGIPKQLIRIAGKAIVEHTLEALEASAEIDEIIIMMNASAIGELDHFKVDPRFPKLSRILPGGATRNDTTQLAIAALTGDDTKVLFHDAVRPFIDDRIIHDCVAALDEYDAVDTAIPSADTIIQVSEDRRITDIPDRSRLRRGQTPQAFRLSTIRRAYEIANQDPAFKATDDCGVVFQYLPEVPIFVVDGTPENMKVTEPIDIHIADKLFQLQSASISSDTVTTLPDLTGKGIVVFGGSYGIGASIVEQAIAAGAEVREFSRSSTGTDVTSAKQVRKALAKAKEKLGRIDAVIVTAGVLRIAPLTETSKHDLKNTIQTNLTAPALICREAHPYLEETGGQVVLFTSSSYTRGRANYSTYSATKAGVVNLTQALSEEWAETGVHINCINPQRTATPMRTAAFGDEPDGTLLDPDDVARVTIHLLDSDVTGQIVTVEVAVMAALRERV</sequence>
<dbReference type="STRING" id="1348253.LK09_02110"/>
<dbReference type="InterPro" id="IPR002347">
    <property type="entry name" value="SDR_fam"/>
</dbReference>
<dbReference type="AlphaFoldDB" id="A0A0B2A8N1"/>
<evidence type="ECO:0000256" key="1">
    <source>
        <dbReference type="ARBA" id="ARBA00006484"/>
    </source>
</evidence>
<dbReference type="Gene3D" id="3.90.550.10">
    <property type="entry name" value="Spore Coat Polysaccharide Biosynthesis Protein SpsA, Chain A"/>
    <property type="match status" value="1"/>
</dbReference>
<dbReference type="Gene3D" id="3.40.50.720">
    <property type="entry name" value="NAD(P)-binding Rossmann-like Domain"/>
    <property type="match status" value="1"/>
</dbReference>
<dbReference type="UniPathway" id="UPA00056">
    <property type="reaction ID" value="UER00093"/>
</dbReference>
<dbReference type="Proteomes" id="UP000031030">
    <property type="component" value="Unassembled WGS sequence"/>
</dbReference>
<protein>
    <recommendedName>
        <fullName evidence="4">2-C-methyl-D-erythritol 4-phosphate cytidylyltransferase</fullName>
        <ecNumber evidence="4">2.7.7.60</ecNumber>
    </recommendedName>
    <alternativeName>
        <fullName evidence="4">4-diphosphocytidyl-2C-methyl-D-erythritol synthase</fullName>
    </alternativeName>
    <alternativeName>
        <fullName evidence="4">MEP cytidylyltransferase</fullName>
        <shortName evidence="4">MCT</shortName>
    </alternativeName>
</protein>
<dbReference type="PIRSF" id="PIRSF036586">
    <property type="entry name" value="CDP-ribitol_syn"/>
    <property type="match status" value="1"/>
</dbReference>
<gene>
    <name evidence="4" type="primary">ispD</name>
    <name evidence="6" type="ORF">LK09_02110</name>
</gene>
<dbReference type="EC" id="2.7.7.60" evidence="4"/>